<feature type="compositionally biased region" description="Pro residues" evidence="1">
    <location>
        <begin position="27"/>
        <end position="37"/>
    </location>
</feature>
<dbReference type="RefSeq" id="WP_105336713.1">
    <property type="nucleotide sequence ID" value="NZ_PUHZ01000017.1"/>
</dbReference>
<sequence>MVSAGTGAGGIMSASVGSPASTGVPTAPQPQPLPQPVSQPMSQPPQLVLQQLFLQQNKRAMASFSGVQLFLQPHLPANRLPWWWPQLEAHPQEASGAQHEASGAQHEASGAQQEASGAQHEASGAEQVGSQPQDEAQQLFLQLNRLCRASFSGVQLFFLQQLVAQGAAQVASGAQQLASGAQQVGSGAQQVAATGAQQEGFGMQQRGLGVQHFGV</sequence>
<proteinExistence type="predicted"/>
<feature type="region of interest" description="Disordered" evidence="1">
    <location>
        <begin position="91"/>
        <end position="131"/>
    </location>
</feature>
<organism evidence="2 3">
    <name type="scientific">Blastopirellula marina</name>
    <dbReference type="NCBI Taxonomy" id="124"/>
    <lineage>
        <taxon>Bacteria</taxon>
        <taxon>Pseudomonadati</taxon>
        <taxon>Planctomycetota</taxon>
        <taxon>Planctomycetia</taxon>
        <taxon>Pirellulales</taxon>
        <taxon>Pirellulaceae</taxon>
        <taxon>Blastopirellula</taxon>
    </lineage>
</organism>
<feature type="region of interest" description="Disordered" evidence="1">
    <location>
        <begin position="1"/>
        <end position="43"/>
    </location>
</feature>
<dbReference type="EMBL" id="PUHZ01000017">
    <property type="protein sequence ID" value="PQO44871.1"/>
    <property type="molecule type" value="Genomic_DNA"/>
</dbReference>
<protein>
    <submittedName>
        <fullName evidence="2">Uncharacterized protein</fullName>
    </submittedName>
</protein>
<evidence type="ECO:0000256" key="1">
    <source>
        <dbReference type="SAM" id="MobiDB-lite"/>
    </source>
</evidence>
<feature type="compositionally biased region" description="Low complexity" evidence="1">
    <location>
        <begin position="107"/>
        <end position="122"/>
    </location>
</feature>
<comment type="caution">
    <text evidence="2">The sequence shown here is derived from an EMBL/GenBank/DDBJ whole genome shotgun (WGS) entry which is preliminary data.</text>
</comment>
<name>A0A2S8GKN0_9BACT</name>
<dbReference type="NCBIfam" id="TIGR03057">
    <property type="entry name" value="xxxLxxG_by_4"/>
    <property type="match status" value="1"/>
</dbReference>
<evidence type="ECO:0000313" key="3">
    <source>
        <dbReference type="Proteomes" id="UP000237819"/>
    </source>
</evidence>
<evidence type="ECO:0000313" key="2">
    <source>
        <dbReference type="EMBL" id="PQO44871.1"/>
    </source>
</evidence>
<reference evidence="2 3" key="1">
    <citation type="submission" date="2018-02" db="EMBL/GenBank/DDBJ databases">
        <title>Comparative genomes isolates from brazilian mangrove.</title>
        <authorList>
            <person name="Araujo J.E."/>
            <person name="Taketani R.G."/>
            <person name="Silva M.C.P."/>
            <person name="Loureco M.V."/>
            <person name="Andreote F.D."/>
        </authorList>
    </citation>
    <scope>NUCLEOTIDE SEQUENCE [LARGE SCALE GENOMIC DNA]</scope>
    <source>
        <strain evidence="2 3">Nap-Phe MGV</strain>
    </source>
</reference>
<feature type="compositionally biased region" description="Gly residues" evidence="1">
    <location>
        <begin position="1"/>
        <end position="10"/>
    </location>
</feature>
<dbReference type="InterPro" id="IPR023908">
    <property type="entry name" value="xxxLxxG_rpt"/>
</dbReference>
<feature type="compositionally biased region" description="Polar residues" evidence="1">
    <location>
        <begin position="15"/>
        <end position="24"/>
    </location>
</feature>
<gene>
    <name evidence="2" type="ORF">C5Y93_17415</name>
</gene>
<accession>A0A2S8GKN0</accession>
<dbReference type="Proteomes" id="UP000237819">
    <property type="component" value="Unassembled WGS sequence"/>
</dbReference>
<dbReference type="AlphaFoldDB" id="A0A2S8GKN0"/>